<feature type="non-terminal residue" evidence="1">
    <location>
        <position position="1"/>
    </location>
</feature>
<comment type="caution">
    <text evidence="1">The sequence shown here is derived from an EMBL/GenBank/DDBJ whole genome shotgun (WGS) entry which is preliminary data.</text>
</comment>
<evidence type="ECO:0008006" key="3">
    <source>
        <dbReference type="Google" id="ProtNLM"/>
    </source>
</evidence>
<dbReference type="PANTHER" id="PTHR11439">
    <property type="entry name" value="GAG-POL-RELATED RETROTRANSPOSON"/>
    <property type="match status" value="1"/>
</dbReference>
<protein>
    <recommendedName>
        <fullName evidence="3">Copia protein</fullName>
    </recommendedName>
</protein>
<reference evidence="1" key="1">
    <citation type="submission" date="2021-03" db="EMBL/GenBank/DDBJ databases">
        <title>Draft genome sequence of rust myrtle Austropuccinia psidii MF-1, a brazilian biotype.</title>
        <authorList>
            <person name="Quecine M.C."/>
            <person name="Pachon D.M.R."/>
            <person name="Bonatelli M.L."/>
            <person name="Correr F.H."/>
            <person name="Franceschini L.M."/>
            <person name="Leite T.F."/>
            <person name="Margarido G.R.A."/>
            <person name="Almeida C.A."/>
            <person name="Ferrarezi J.A."/>
            <person name="Labate C.A."/>
        </authorList>
    </citation>
    <scope>NUCLEOTIDE SEQUENCE</scope>
    <source>
        <strain evidence="1">MF-1</strain>
    </source>
</reference>
<dbReference type="OrthoDB" id="3344688at2759"/>
<name>A0A9Q3K4G4_9BASI</name>
<dbReference type="Proteomes" id="UP000765509">
    <property type="component" value="Unassembled WGS sequence"/>
</dbReference>
<sequence>FSQLTSWADAGYANAWDSRRSISGNAILFFNNPISWLSKQQSVVPQSTTEAKYISMNICAKQLQWLTYVLTDLHLSIVKPTLFNDNSGAIIISKQASLNTNTKHIKVCYQYVHDCIMKKLLNIIQVGSNQMIADILTKPLGVQKLNTVCNQLHLVDPGGVSDIRINMDKTISKV</sequence>
<dbReference type="CDD" id="cd09272">
    <property type="entry name" value="RNase_HI_RT_Ty1"/>
    <property type="match status" value="1"/>
</dbReference>
<evidence type="ECO:0000313" key="2">
    <source>
        <dbReference type="Proteomes" id="UP000765509"/>
    </source>
</evidence>
<proteinExistence type="predicted"/>
<gene>
    <name evidence="1" type="ORF">O181_113807</name>
</gene>
<organism evidence="1 2">
    <name type="scientific">Austropuccinia psidii MF-1</name>
    <dbReference type="NCBI Taxonomy" id="1389203"/>
    <lineage>
        <taxon>Eukaryota</taxon>
        <taxon>Fungi</taxon>
        <taxon>Dikarya</taxon>
        <taxon>Basidiomycota</taxon>
        <taxon>Pucciniomycotina</taxon>
        <taxon>Pucciniomycetes</taxon>
        <taxon>Pucciniales</taxon>
        <taxon>Sphaerophragmiaceae</taxon>
        <taxon>Austropuccinia</taxon>
    </lineage>
</organism>
<dbReference type="PANTHER" id="PTHR11439:SF467">
    <property type="entry name" value="INTEGRASE CATALYTIC DOMAIN-CONTAINING PROTEIN"/>
    <property type="match status" value="1"/>
</dbReference>
<dbReference type="AlphaFoldDB" id="A0A9Q3K4G4"/>
<accession>A0A9Q3K4G4</accession>
<keyword evidence="2" id="KW-1185">Reference proteome</keyword>
<dbReference type="EMBL" id="AVOT02093474">
    <property type="protein sequence ID" value="MBW0574092.1"/>
    <property type="molecule type" value="Genomic_DNA"/>
</dbReference>
<evidence type="ECO:0000313" key="1">
    <source>
        <dbReference type="EMBL" id="MBW0574092.1"/>
    </source>
</evidence>